<dbReference type="AlphaFoldDB" id="A0AAV2NWB5"/>
<keyword evidence="2" id="KW-1185">Reference proteome</keyword>
<accession>A0AAV2NWB5</accession>
<evidence type="ECO:0000313" key="1">
    <source>
        <dbReference type="EMBL" id="CAL1683635.1"/>
    </source>
</evidence>
<evidence type="ECO:0000313" key="2">
    <source>
        <dbReference type="Proteomes" id="UP001497644"/>
    </source>
</evidence>
<gene>
    <name evidence="1" type="ORF">LPLAT_LOCUS9326</name>
</gene>
<sequence>MGKGTEKEYAGSRRRKYTRYGTDVHRVCPRILSGWDSLVLRRGRLTTPRTRSTSATYHGFGTRYTSEARMLVSFRSNYADSLLF</sequence>
<dbReference type="Proteomes" id="UP001497644">
    <property type="component" value="Chromosome 4"/>
</dbReference>
<reference evidence="1" key="1">
    <citation type="submission" date="2024-04" db="EMBL/GenBank/DDBJ databases">
        <authorList>
            <consortium name="Molecular Ecology Group"/>
        </authorList>
    </citation>
    <scope>NUCLEOTIDE SEQUENCE</scope>
</reference>
<proteinExistence type="predicted"/>
<dbReference type="EMBL" id="OZ034827">
    <property type="protein sequence ID" value="CAL1683635.1"/>
    <property type="molecule type" value="Genomic_DNA"/>
</dbReference>
<protein>
    <submittedName>
        <fullName evidence="1">Uncharacterized protein</fullName>
    </submittedName>
</protein>
<organism evidence="1 2">
    <name type="scientific">Lasius platythorax</name>
    <dbReference type="NCBI Taxonomy" id="488582"/>
    <lineage>
        <taxon>Eukaryota</taxon>
        <taxon>Metazoa</taxon>
        <taxon>Ecdysozoa</taxon>
        <taxon>Arthropoda</taxon>
        <taxon>Hexapoda</taxon>
        <taxon>Insecta</taxon>
        <taxon>Pterygota</taxon>
        <taxon>Neoptera</taxon>
        <taxon>Endopterygota</taxon>
        <taxon>Hymenoptera</taxon>
        <taxon>Apocrita</taxon>
        <taxon>Aculeata</taxon>
        <taxon>Formicoidea</taxon>
        <taxon>Formicidae</taxon>
        <taxon>Formicinae</taxon>
        <taxon>Lasius</taxon>
        <taxon>Lasius</taxon>
    </lineage>
</organism>
<name>A0AAV2NWB5_9HYME</name>